<organism evidence="14 15">
    <name type="scientific">Sphingoaurantiacus capsulatus</name>
    <dbReference type="NCBI Taxonomy" id="1771310"/>
    <lineage>
        <taxon>Bacteria</taxon>
        <taxon>Pseudomonadati</taxon>
        <taxon>Pseudomonadota</taxon>
        <taxon>Alphaproteobacteria</taxon>
        <taxon>Sphingomonadales</taxon>
        <taxon>Sphingosinicellaceae</taxon>
        <taxon>Sphingoaurantiacus</taxon>
    </lineage>
</organism>
<keyword evidence="8 13" id="KW-0812">Transmembrane</keyword>
<dbReference type="PIRSF" id="PIRSF002764">
    <property type="entry name" value="CcmB"/>
    <property type="match status" value="1"/>
</dbReference>
<keyword evidence="15" id="KW-1185">Reference proteome</keyword>
<evidence type="ECO:0000256" key="11">
    <source>
        <dbReference type="ARBA" id="ARBA00023136"/>
    </source>
</evidence>
<name>A0ABV7X8Y7_9SPHN</name>
<keyword evidence="10 13" id="KW-1133">Transmembrane helix</keyword>
<reference evidence="15" key="1">
    <citation type="journal article" date="2019" name="Int. J. Syst. Evol. Microbiol.">
        <title>The Global Catalogue of Microorganisms (GCM) 10K type strain sequencing project: providing services to taxonomists for standard genome sequencing and annotation.</title>
        <authorList>
            <consortium name="The Broad Institute Genomics Platform"/>
            <consortium name="The Broad Institute Genome Sequencing Center for Infectious Disease"/>
            <person name="Wu L."/>
            <person name="Ma J."/>
        </authorList>
    </citation>
    <scope>NUCLEOTIDE SEQUENCE [LARGE SCALE GENOMIC DNA]</scope>
    <source>
        <strain evidence="15">KCTC 42644</strain>
    </source>
</reference>
<feature type="transmembrane region" description="Helical" evidence="13">
    <location>
        <begin position="16"/>
        <end position="36"/>
    </location>
</feature>
<protein>
    <recommendedName>
        <fullName evidence="4 12">Heme exporter protein B</fullName>
    </recommendedName>
</protein>
<keyword evidence="9 12" id="KW-0201">Cytochrome c-type biogenesis</keyword>
<dbReference type="PRINTS" id="PR01414">
    <property type="entry name" value="CCMBBIOGNSIS"/>
</dbReference>
<accession>A0ABV7X8Y7</accession>
<dbReference type="EMBL" id="JBHRXV010000003">
    <property type="protein sequence ID" value="MFC3711774.1"/>
    <property type="molecule type" value="Genomic_DNA"/>
</dbReference>
<evidence type="ECO:0000256" key="6">
    <source>
        <dbReference type="ARBA" id="ARBA00022475"/>
    </source>
</evidence>
<dbReference type="NCBIfam" id="TIGR01190">
    <property type="entry name" value="ccmB"/>
    <property type="match status" value="1"/>
</dbReference>
<dbReference type="PANTHER" id="PTHR30070">
    <property type="entry name" value="HEME EXPORTER PROTEIN B"/>
    <property type="match status" value="1"/>
</dbReference>
<dbReference type="Pfam" id="PF03379">
    <property type="entry name" value="CcmB"/>
    <property type="match status" value="1"/>
</dbReference>
<evidence type="ECO:0000313" key="15">
    <source>
        <dbReference type="Proteomes" id="UP001595615"/>
    </source>
</evidence>
<keyword evidence="7 12" id="KW-0997">Cell inner membrane</keyword>
<feature type="transmembrane region" description="Helical" evidence="13">
    <location>
        <begin position="127"/>
        <end position="148"/>
    </location>
</feature>
<proteinExistence type="inferred from homology"/>
<comment type="function">
    <text evidence="1 12">Required for the export of heme to the periplasm for the biogenesis of c-type cytochromes.</text>
</comment>
<evidence type="ECO:0000256" key="13">
    <source>
        <dbReference type="SAM" id="Phobius"/>
    </source>
</evidence>
<feature type="transmembrane region" description="Helical" evidence="13">
    <location>
        <begin position="43"/>
        <end position="64"/>
    </location>
</feature>
<keyword evidence="6 12" id="KW-1003">Cell membrane</keyword>
<evidence type="ECO:0000256" key="12">
    <source>
        <dbReference type="PIRNR" id="PIRNR002764"/>
    </source>
</evidence>
<feature type="transmembrane region" description="Helical" evidence="13">
    <location>
        <begin position="154"/>
        <end position="178"/>
    </location>
</feature>
<evidence type="ECO:0000256" key="9">
    <source>
        <dbReference type="ARBA" id="ARBA00022748"/>
    </source>
</evidence>
<evidence type="ECO:0000256" key="10">
    <source>
        <dbReference type="ARBA" id="ARBA00022989"/>
    </source>
</evidence>
<comment type="similarity">
    <text evidence="3 12">Belongs to the CcmB/CycW/HelB family.</text>
</comment>
<comment type="caution">
    <text evidence="14">The sequence shown here is derived from an EMBL/GenBank/DDBJ whole genome shotgun (WGS) entry which is preliminary data.</text>
</comment>
<keyword evidence="11 12" id="KW-0472">Membrane</keyword>
<feature type="transmembrane region" description="Helical" evidence="13">
    <location>
        <begin position="99"/>
        <end position="120"/>
    </location>
</feature>
<evidence type="ECO:0000256" key="2">
    <source>
        <dbReference type="ARBA" id="ARBA00004429"/>
    </source>
</evidence>
<gene>
    <name evidence="14" type="primary">ccmB</name>
    <name evidence="14" type="ORF">ACFOMD_04280</name>
</gene>
<evidence type="ECO:0000256" key="1">
    <source>
        <dbReference type="ARBA" id="ARBA00002442"/>
    </source>
</evidence>
<evidence type="ECO:0000256" key="3">
    <source>
        <dbReference type="ARBA" id="ARBA00010544"/>
    </source>
</evidence>
<sequence length="215" mass="21861">MIALVTRDLALRFGRWGGVALPLLFFLLVASLFPFAVGPEPKLLGRIAGGIMWVAALLAALMPIDTLFEPDRADGTLDQLAARRMPFELVAAARIVSHWLAFGPLLLLTVPLAAALLNLPAETMPRLLLGLALGTPALAALGVVAAALTTGLRGAGALAGLLVLPLALPVLIFGAGAMATGPAADGAIRLLAAASLFLVALSPFAAGAALRAAIE</sequence>
<dbReference type="InterPro" id="IPR026031">
    <property type="entry name" value="Cyt_c_CcmB_bac"/>
</dbReference>
<evidence type="ECO:0000313" key="14">
    <source>
        <dbReference type="EMBL" id="MFC3711774.1"/>
    </source>
</evidence>
<evidence type="ECO:0000256" key="8">
    <source>
        <dbReference type="ARBA" id="ARBA00022692"/>
    </source>
</evidence>
<dbReference type="RefSeq" id="WP_380857346.1">
    <property type="nucleotide sequence ID" value="NZ_JBHRXV010000003.1"/>
</dbReference>
<comment type="subcellular location">
    <subcellularLocation>
        <location evidence="2">Cell inner membrane</location>
        <topology evidence="2">Multi-pass membrane protein</topology>
    </subcellularLocation>
</comment>
<feature type="transmembrane region" description="Helical" evidence="13">
    <location>
        <begin position="190"/>
        <end position="214"/>
    </location>
</feature>
<dbReference type="Proteomes" id="UP001595615">
    <property type="component" value="Unassembled WGS sequence"/>
</dbReference>
<evidence type="ECO:0000256" key="4">
    <source>
        <dbReference type="ARBA" id="ARBA00016452"/>
    </source>
</evidence>
<evidence type="ECO:0000256" key="5">
    <source>
        <dbReference type="ARBA" id="ARBA00022448"/>
    </source>
</evidence>
<dbReference type="PANTHER" id="PTHR30070:SF1">
    <property type="entry name" value="CYTOCHROME C BIOGENESIS B-RELATED"/>
    <property type="match status" value="1"/>
</dbReference>
<keyword evidence="5 12" id="KW-0813">Transport</keyword>
<evidence type="ECO:0000256" key="7">
    <source>
        <dbReference type="ARBA" id="ARBA00022519"/>
    </source>
</evidence>
<dbReference type="InterPro" id="IPR003544">
    <property type="entry name" value="Cyt_c_biogenesis_CcmB"/>
</dbReference>